<feature type="region of interest" description="Disordered" evidence="1">
    <location>
        <begin position="121"/>
        <end position="157"/>
    </location>
</feature>
<dbReference type="Proteomes" id="UP000024533">
    <property type="component" value="Unassembled WGS sequence"/>
</dbReference>
<protein>
    <recommendedName>
        <fullName evidence="4">BTB domain-containing protein</fullName>
    </recommendedName>
</protein>
<reference evidence="2 3" key="1">
    <citation type="submission" date="2014-02" db="EMBL/GenBank/DDBJ databases">
        <title>The Genome Sequence of Trichophyton interdigitale MR816.</title>
        <authorList>
            <consortium name="The Broad Institute Genomics Platform"/>
            <person name="Cuomo C.A."/>
            <person name="White T.C."/>
            <person name="Graser Y."/>
            <person name="Martinez-Rossi N."/>
            <person name="Heitman J."/>
            <person name="Young S.K."/>
            <person name="Zeng Q."/>
            <person name="Gargeya S."/>
            <person name="Abouelleil A."/>
            <person name="Alvarado L."/>
            <person name="Chapman S.B."/>
            <person name="Gainer-Dewar J."/>
            <person name="Goldberg J."/>
            <person name="Griggs A."/>
            <person name="Gujja S."/>
            <person name="Hansen M."/>
            <person name="Howarth C."/>
            <person name="Imamovic A."/>
            <person name="Larimer J."/>
            <person name="Martinez D."/>
            <person name="Murphy C."/>
            <person name="Pearson M.D."/>
            <person name="Persinoti G."/>
            <person name="Poon T."/>
            <person name="Priest M."/>
            <person name="Roberts A.D."/>
            <person name="Saif S."/>
            <person name="Shea T.D."/>
            <person name="Sykes S.N."/>
            <person name="Wortman J."/>
            <person name="Nusbaum C."/>
            <person name="Birren B."/>
        </authorList>
    </citation>
    <scope>NUCLEOTIDE SEQUENCE [LARGE SCALE GENOMIC DNA]</scope>
    <source>
        <strain evidence="2 3">MR816</strain>
    </source>
</reference>
<gene>
    <name evidence="2" type="ORF">H109_04084</name>
</gene>
<dbReference type="OrthoDB" id="4173637at2759"/>
<dbReference type="Gene3D" id="3.30.710.10">
    <property type="entry name" value="Potassium Channel Kv1.1, Chain A"/>
    <property type="match status" value="1"/>
</dbReference>
<proteinExistence type="predicted"/>
<dbReference type="PANTHER" id="PTHR47843">
    <property type="entry name" value="BTB DOMAIN-CONTAINING PROTEIN-RELATED"/>
    <property type="match status" value="1"/>
</dbReference>
<dbReference type="HOGENOM" id="CLU_056399_2_1_1"/>
<comment type="caution">
    <text evidence="2">The sequence shown here is derived from an EMBL/GenBank/DDBJ whole genome shotgun (WGS) entry which is preliminary data.</text>
</comment>
<dbReference type="InterPro" id="IPR011333">
    <property type="entry name" value="SKP1/BTB/POZ_sf"/>
</dbReference>
<dbReference type="AlphaFoldDB" id="A0A059J999"/>
<keyword evidence="3" id="KW-1185">Reference proteome</keyword>
<dbReference type="SUPFAM" id="SSF54695">
    <property type="entry name" value="POZ domain"/>
    <property type="match status" value="1"/>
</dbReference>
<name>A0A059J999_TRIIM</name>
<dbReference type="OMA" id="NYSPPSC"/>
<dbReference type="STRING" id="1215338.A0A059J999"/>
<sequence length="315" mass="35481">MDKPFGRLIRSELFTFLIGPEKVLFVVNSEAIAKQSSVLHGLVNGNMLEAQSKTVVWPDVDEDTFVRFCEFCYLDNYSPPSCGWDGNTVEEAVPVEEVIPVEEAVPMGNDTQSEKLAHALESHLASTPSPPRTSKKGKKKGTLASRPKQSLEARSDLTEDQGYLLPERCTQFTEQFKPFSNVTDDQDFTPVFLGHARLYVMADKYCIEALKELVLFKLHTTLKDFTLFPKRIGDLVKLIQFVYTEDNTRGGSKQIDPLRKLVTRYMTTVLKDIAMDSAFLGLLLEGGEFVSDFWTVVWAKRGNLLRQPDICIGIN</sequence>
<accession>A0A059J999</accession>
<evidence type="ECO:0000313" key="2">
    <source>
        <dbReference type="EMBL" id="KDB24052.1"/>
    </source>
</evidence>
<organism evidence="2 3">
    <name type="scientific">Trichophyton interdigitale (strain MR816)</name>
    <dbReference type="NCBI Taxonomy" id="1215338"/>
    <lineage>
        <taxon>Eukaryota</taxon>
        <taxon>Fungi</taxon>
        <taxon>Dikarya</taxon>
        <taxon>Ascomycota</taxon>
        <taxon>Pezizomycotina</taxon>
        <taxon>Eurotiomycetes</taxon>
        <taxon>Eurotiomycetidae</taxon>
        <taxon>Onygenales</taxon>
        <taxon>Arthrodermataceae</taxon>
        <taxon>Trichophyton</taxon>
    </lineage>
</organism>
<evidence type="ECO:0008006" key="4">
    <source>
        <dbReference type="Google" id="ProtNLM"/>
    </source>
</evidence>
<evidence type="ECO:0000313" key="3">
    <source>
        <dbReference type="Proteomes" id="UP000024533"/>
    </source>
</evidence>
<evidence type="ECO:0000256" key="1">
    <source>
        <dbReference type="SAM" id="MobiDB-lite"/>
    </source>
</evidence>
<dbReference type="EMBL" id="AOKY01000280">
    <property type="protein sequence ID" value="KDB24052.1"/>
    <property type="molecule type" value="Genomic_DNA"/>
</dbReference>